<dbReference type="EMBL" id="CADCTR010000103">
    <property type="protein sequence ID" value="CAA9218095.1"/>
    <property type="molecule type" value="Genomic_DNA"/>
</dbReference>
<dbReference type="GO" id="GO:0004316">
    <property type="term" value="F:3-oxoacyl-[acyl-carrier-protein] reductase (NADPH) activity"/>
    <property type="evidence" value="ECO:0007669"/>
    <property type="project" value="UniProtKB-EC"/>
</dbReference>
<keyword evidence="1" id="KW-0560">Oxidoreductase</keyword>
<evidence type="ECO:0000313" key="1">
    <source>
        <dbReference type="EMBL" id="CAA9218095.1"/>
    </source>
</evidence>
<dbReference type="PANTHER" id="PTHR44147">
    <property type="entry name" value="DEHYDROGENASE/REDUCTASE SDR FAMILY MEMBER 1"/>
    <property type="match status" value="1"/>
</dbReference>
<dbReference type="AlphaFoldDB" id="A0A6J4HAK1"/>
<gene>
    <name evidence="1" type="ORF">AVDCRST_MAG93-320</name>
</gene>
<sequence>MADLKGKVAFVTGASQGIGKGVALALGEAGATVYITGRK</sequence>
<protein>
    <submittedName>
        <fullName evidence="1">3-oxoacyl-[acyl-carrier protein] reductase</fullName>
        <ecNumber evidence="1">1.1.1.100</ecNumber>
    </submittedName>
</protein>
<dbReference type="Pfam" id="PF00106">
    <property type="entry name" value="adh_short"/>
    <property type="match status" value="1"/>
</dbReference>
<dbReference type="PANTHER" id="PTHR44147:SF2">
    <property type="entry name" value="DEHYDROGENASE_REDUCTASE SDR FAMILY MEMBER 1"/>
    <property type="match status" value="1"/>
</dbReference>
<reference evidence="1" key="1">
    <citation type="submission" date="2020-02" db="EMBL/GenBank/DDBJ databases">
        <authorList>
            <person name="Meier V. D."/>
        </authorList>
    </citation>
    <scope>NUCLEOTIDE SEQUENCE</scope>
    <source>
        <strain evidence="1">AVDCRST_MAG93</strain>
    </source>
</reference>
<dbReference type="SUPFAM" id="SSF51735">
    <property type="entry name" value="NAD(P)-binding Rossmann-fold domains"/>
    <property type="match status" value="1"/>
</dbReference>
<organism evidence="1">
    <name type="scientific">uncultured Chloroflexia bacterium</name>
    <dbReference type="NCBI Taxonomy" id="1672391"/>
    <lineage>
        <taxon>Bacteria</taxon>
        <taxon>Bacillati</taxon>
        <taxon>Chloroflexota</taxon>
        <taxon>Chloroflexia</taxon>
        <taxon>environmental samples</taxon>
    </lineage>
</organism>
<dbReference type="InterPro" id="IPR002347">
    <property type="entry name" value="SDR_fam"/>
</dbReference>
<dbReference type="EC" id="1.1.1.100" evidence="1"/>
<name>A0A6J4HAK1_9CHLR</name>
<proteinExistence type="predicted"/>
<dbReference type="InterPro" id="IPR036291">
    <property type="entry name" value="NAD(P)-bd_dom_sf"/>
</dbReference>
<dbReference type="Gene3D" id="3.40.50.720">
    <property type="entry name" value="NAD(P)-binding Rossmann-like Domain"/>
    <property type="match status" value="1"/>
</dbReference>
<accession>A0A6J4HAK1</accession>